<gene>
    <name evidence="2" type="ORF">PECUL_23A041747</name>
</gene>
<feature type="compositionally biased region" description="Polar residues" evidence="1">
    <location>
        <begin position="80"/>
        <end position="97"/>
    </location>
</feature>
<reference evidence="2" key="1">
    <citation type="submission" date="2022-03" db="EMBL/GenBank/DDBJ databases">
        <authorList>
            <person name="Alioto T."/>
            <person name="Alioto T."/>
            <person name="Gomez Garrido J."/>
        </authorList>
    </citation>
    <scope>NUCLEOTIDE SEQUENCE</scope>
</reference>
<evidence type="ECO:0000256" key="1">
    <source>
        <dbReference type="SAM" id="MobiDB-lite"/>
    </source>
</evidence>
<dbReference type="EMBL" id="OW240916">
    <property type="protein sequence ID" value="CAH2292548.1"/>
    <property type="molecule type" value="Genomic_DNA"/>
</dbReference>
<feature type="region of interest" description="Disordered" evidence="1">
    <location>
        <begin position="54"/>
        <end position="112"/>
    </location>
</feature>
<accession>A0AAD1S4F5</accession>
<sequence length="211" mass="23039">MPASTRDATFPAKMAAALTPHGAEPTKPTGAYPDTVQQSLKRRDALFGRFWASLKQRTAGRPTQPQTVNGTTKSRGECRPTQSPVRTEAQATPNTGSAGPRVKTPQRRTHRINRNRRKHHFRTKTLCLSPPRKVTGTTSQICPTVTAAATGWKEAPYCTLSTAVLRCLTLCTKRLQRAPQQHPARLQEAKRHGTGTIMARNSPSEPLSGVG</sequence>
<feature type="region of interest" description="Disordered" evidence="1">
    <location>
        <begin position="182"/>
        <end position="211"/>
    </location>
</feature>
<proteinExistence type="predicted"/>
<feature type="region of interest" description="Disordered" evidence="1">
    <location>
        <begin position="1"/>
        <end position="34"/>
    </location>
</feature>
<organism evidence="2 3">
    <name type="scientific">Pelobates cultripes</name>
    <name type="common">Western spadefoot toad</name>
    <dbReference type="NCBI Taxonomy" id="61616"/>
    <lineage>
        <taxon>Eukaryota</taxon>
        <taxon>Metazoa</taxon>
        <taxon>Chordata</taxon>
        <taxon>Craniata</taxon>
        <taxon>Vertebrata</taxon>
        <taxon>Euteleostomi</taxon>
        <taxon>Amphibia</taxon>
        <taxon>Batrachia</taxon>
        <taxon>Anura</taxon>
        <taxon>Pelobatoidea</taxon>
        <taxon>Pelobatidae</taxon>
        <taxon>Pelobates</taxon>
    </lineage>
</organism>
<dbReference type="AlphaFoldDB" id="A0AAD1S4F5"/>
<evidence type="ECO:0000313" key="2">
    <source>
        <dbReference type="EMBL" id="CAH2292548.1"/>
    </source>
</evidence>
<name>A0AAD1S4F5_PELCU</name>
<protein>
    <submittedName>
        <fullName evidence="2">Uncharacterized protein</fullName>
    </submittedName>
</protein>
<evidence type="ECO:0000313" key="3">
    <source>
        <dbReference type="Proteomes" id="UP001295444"/>
    </source>
</evidence>
<dbReference type="Proteomes" id="UP001295444">
    <property type="component" value="Chromosome 05"/>
</dbReference>
<keyword evidence="3" id="KW-1185">Reference proteome</keyword>
<feature type="compositionally biased region" description="Polar residues" evidence="1">
    <location>
        <begin position="61"/>
        <end position="73"/>
    </location>
</feature>